<dbReference type="Proteomes" id="UP001597525">
    <property type="component" value="Unassembled WGS sequence"/>
</dbReference>
<accession>A0ABW6BH23</accession>
<organism evidence="2 3">
    <name type="scientific">Sphingobacterium bambusae</name>
    <dbReference type="NCBI Taxonomy" id="662858"/>
    <lineage>
        <taxon>Bacteria</taxon>
        <taxon>Pseudomonadati</taxon>
        <taxon>Bacteroidota</taxon>
        <taxon>Sphingobacteriia</taxon>
        <taxon>Sphingobacteriales</taxon>
        <taxon>Sphingobacteriaceae</taxon>
        <taxon>Sphingobacterium</taxon>
    </lineage>
</organism>
<dbReference type="EC" id="3.4.24.-" evidence="2"/>
<sequence length="181" mass="19725">MLLVIVFFMGLAYNAYGQVTAKLPTSKKHTVHEGSSYDRKASLVDSMETIVVCSPLRKPKTTSSFGIRRHPVTGRTSFHNGVDLTADDPVVMAMYRGIVVETGEHPLLGIFIRIDHGGVHSIYGHLSACVAAVGDKVRAGQDIGILGRTGRATGIHLHFSVRIGTHYIDPIKFLLELQGNF</sequence>
<dbReference type="SUPFAM" id="SSF51261">
    <property type="entry name" value="Duplicated hybrid motif"/>
    <property type="match status" value="1"/>
</dbReference>
<keyword evidence="3" id="KW-1185">Reference proteome</keyword>
<dbReference type="Pfam" id="PF01551">
    <property type="entry name" value="Peptidase_M23"/>
    <property type="match status" value="1"/>
</dbReference>
<comment type="caution">
    <text evidence="2">The sequence shown here is derived from an EMBL/GenBank/DDBJ whole genome shotgun (WGS) entry which is preliminary data.</text>
</comment>
<name>A0ABW6BH23_9SPHI</name>
<dbReference type="InterPro" id="IPR016047">
    <property type="entry name" value="M23ase_b-sheet_dom"/>
</dbReference>
<keyword evidence="2" id="KW-0378">Hydrolase</keyword>
<gene>
    <name evidence="2" type="ORF">ACFS7Y_15660</name>
</gene>
<dbReference type="InterPro" id="IPR050570">
    <property type="entry name" value="Cell_wall_metabolism_enzyme"/>
</dbReference>
<dbReference type="EMBL" id="JBHUPB010000010">
    <property type="protein sequence ID" value="MFD2968835.1"/>
    <property type="molecule type" value="Genomic_DNA"/>
</dbReference>
<dbReference type="InterPro" id="IPR011055">
    <property type="entry name" value="Dup_hybrid_motif"/>
</dbReference>
<dbReference type="RefSeq" id="WP_320184898.1">
    <property type="nucleotide sequence ID" value="NZ_CP138332.1"/>
</dbReference>
<dbReference type="GO" id="GO:0016787">
    <property type="term" value="F:hydrolase activity"/>
    <property type="evidence" value="ECO:0007669"/>
    <property type="project" value="UniProtKB-KW"/>
</dbReference>
<evidence type="ECO:0000313" key="3">
    <source>
        <dbReference type="Proteomes" id="UP001597525"/>
    </source>
</evidence>
<dbReference type="PANTHER" id="PTHR21666:SF270">
    <property type="entry name" value="MUREIN HYDROLASE ACTIVATOR ENVC"/>
    <property type="match status" value="1"/>
</dbReference>
<dbReference type="PANTHER" id="PTHR21666">
    <property type="entry name" value="PEPTIDASE-RELATED"/>
    <property type="match status" value="1"/>
</dbReference>
<dbReference type="Gene3D" id="2.70.70.10">
    <property type="entry name" value="Glucose Permease (Domain IIA)"/>
    <property type="match status" value="1"/>
</dbReference>
<reference evidence="3" key="1">
    <citation type="journal article" date="2019" name="Int. J. Syst. Evol. Microbiol.">
        <title>The Global Catalogue of Microorganisms (GCM) 10K type strain sequencing project: providing services to taxonomists for standard genome sequencing and annotation.</title>
        <authorList>
            <consortium name="The Broad Institute Genomics Platform"/>
            <consortium name="The Broad Institute Genome Sequencing Center for Infectious Disease"/>
            <person name="Wu L."/>
            <person name="Ma J."/>
        </authorList>
    </citation>
    <scope>NUCLEOTIDE SEQUENCE [LARGE SCALE GENOMIC DNA]</scope>
    <source>
        <strain evidence="3">KCTC 22814</strain>
    </source>
</reference>
<proteinExistence type="predicted"/>
<feature type="domain" description="M23ase beta-sheet core" evidence="1">
    <location>
        <begin position="78"/>
        <end position="170"/>
    </location>
</feature>
<evidence type="ECO:0000313" key="2">
    <source>
        <dbReference type="EMBL" id="MFD2968835.1"/>
    </source>
</evidence>
<protein>
    <submittedName>
        <fullName evidence="2">M23 family metallopeptidase</fullName>
        <ecNumber evidence="2">3.4.24.-</ecNumber>
    </submittedName>
</protein>
<evidence type="ECO:0000259" key="1">
    <source>
        <dbReference type="Pfam" id="PF01551"/>
    </source>
</evidence>
<dbReference type="CDD" id="cd12797">
    <property type="entry name" value="M23_peptidase"/>
    <property type="match status" value="1"/>
</dbReference>